<dbReference type="Proteomes" id="UP000479691">
    <property type="component" value="Unassembled WGS sequence"/>
</dbReference>
<accession>A0A7C8TXM7</accession>
<evidence type="ECO:0000256" key="1">
    <source>
        <dbReference type="SAM" id="MobiDB-lite"/>
    </source>
</evidence>
<feature type="compositionally biased region" description="Polar residues" evidence="1">
    <location>
        <begin position="26"/>
        <end position="35"/>
    </location>
</feature>
<feature type="region of interest" description="Disordered" evidence="1">
    <location>
        <begin position="1"/>
        <end position="40"/>
    </location>
</feature>
<reference evidence="2 3" key="1">
    <citation type="submission" date="2019-06" db="EMBL/GenBank/DDBJ databases">
        <authorList>
            <person name="Palmer J.M."/>
        </authorList>
    </citation>
    <scope>NUCLEOTIDE SEQUENCE [LARGE SCALE GENOMIC DNA]</scope>
    <source>
        <strain evidence="2 3">TWF788</strain>
    </source>
</reference>
<organism evidence="2 3">
    <name type="scientific">Orbilia oligospora</name>
    <name type="common">Nematode-trapping fungus</name>
    <name type="synonym">Arthrobotrys oligospora</name>
    <dbReference type="NCBI Taxonomy" id="2813651"/>
    <lineage>
        <taxon>Eukaryota</taxon>
        <taxon>Fungi</taxon>
        <taxon>Dikarya</taxon>
        <taxon>Ascomycota</taxon>
        <taxon>Pezizomycotina</taxon>
        <taxon>Orbiliomycetes</taxon>
        <taxon>Orbiliales</taxon>
        <taxon>Orbiliaceae</taxon>
        <taxon>Orbilia</taxon>
    </lineage>
</organism>
<protein>
    <submittedName>
        <fullName evidence="2">Uncharacterized protein</fullName>
    </submittedName>
</protein>
<evidence type="ECO:0000313" key="3">
    <source>
        <dbReference type="Proteomes" id="UP000479691"/>
    </source>
</evidence>
<evidence type="ECO:0000313" key="2">
    <source>
        <dbReference type="EMBL" id="KAF3179055.1"/>
    </source>
</evidence>
<gene>
    <name evidence="2" type="ORF">TWF788_007139</name>
</gene>
<dbReference type="AlphaFoldDB" id="A0A7C8TXM7"/>
<feature type="compositionally biased region" description="Low complexity" evidence="1">
    <location>
        <begin position="1"/>
        <end position="13"/>
    </location>
</feature>
<sequence>MPPKRAASASSRAASKRPRLDVDAEGSNSDSSDNEQFPAPPLSKRWAKAYKYVCFCQAPFSGEEEEDEEDENGNGNPPRRRCDGSRMCICDKPVEEHPDHPWKITVAAKRKFFNQRSHCGLHDPVCFGMHTYNDHAGFGVVEAIENLILDFKETKDNVDEKCVIYETLGYFIRTNHTAILFGIDDGDRARELCLMLVRLFVSTLALLERNNLLGPDSRIKNLGTIMGLWMFAKTVFNDRGCVEAYDEEPEESLGPKKDKKKWVPSSFDSLILAYARKYNITLSGPRRIDSLIEDCEEEIATEDVDLPVPESNNLPKSDPFSFASNLKKYKSDRGTLKIGGDKFDITTFKSAERRGAAFDGRDPLEGMRSPV</sequence>
<dbReference type="EMBL" id="JAABOE010000039">
    <property type="protein sequence ID" value="KAF3179055.1"/>
    <property type="molecule type" value="Genomic_DNA"/>
</dbReference>
<proteinExistence type="predicted"/>
<name>A0A7C8TXM7_ORBOL</name>
<comment type="caution">
    <text evidence="2">The sequence shown here is derived from an EMBL/GenBank/DDBJ whole genome shotgun (WGS) entry which is preliminary data.</text>
</comment>